<dbReference type="EMBL" id="JAFMPY010000005">
    <property type="protein sequence ID" value="MBO0903409.1"/>
    <property type="molecule type" value="Genomic_DNA"/>
</dbReference>
<feature type="non-terminal residue" evidence="1">
    <location>
        <position position="1"/>
    </location>
</feature>
<organism evidence="1 2">
    <name type="scientific">Jiella sonneratiae</name>
    <dbReference type="NCBI Taxonomy" id="2816856"/>
    <lineage>
        <taxon>Bacteria</taxon>
        <taxon>Pseudomonadati</taxon>
        <taxon>Pseudomonadota</taxon>
        <taxon>Alphaproteobacteria</taxon>
        <taxon>Hyphomicrobiales</taxon>
        <taxon>Aurantimonadaceae</taxon>
        <taxon>Jiella</taxon>
    </lineage>
</organism>
<dbReference type="InterPro" id="IPR036397">
    <property type="entry name" value="RNaseH_sf"/>
</dbReference>
<evidence type="ECO:0000313" key="2">
    <source>
        <dbReference type="Proteomes" id="UP000664288"/>
    </source>
</evidence>
<protein>
    <submittedName>
        <fullName evidence="1">IS630 family transposase</fullName>
    </submittedName>
</protein>
<proteinExistence type="predicted"/>
<comment type="caution">
    <text evidence="1">The sequence shown here is derived from an EMBL/GenBank/DDBJ whole genome shotgun (WGS) entry which is preliminary data.</text>
</comment>
<reference evidence="1 2" key="1">
    <citation type="submission" date="2021-03" db="EMBL/GenBank/DDBJ databases">
        <title>Whole genome sequence of Jiella sp. MQZ13P-4.</title>
        <authorList>
            <person name="Tuo L."/>
        </authorList>
    </citation>
    <scope>NUCLEOTIDE SEQUENCE [LARGE SCALE GENOMIC DNA]</scope>
    <source>
        <strain evidence="1 2">MQZ13P-4</strain>
    </source>
</reference>
<accession>A0ABS3J153</accession>
<dbReference type="Gene3D" id="3.30.420.10">
    <property type="entry name" value="Ribonuclease H-like superfamily/Ribonuclease H"/>
    <property type="match status" value="1"/>
</dbReference>
<dbReference type="Proteomes" id="UP000664288">
    <property type="component" value="Unassembled WGS sequence"/>
</dbReference>
<sequence>RFVILVLDGAGYHTKPNLAVPDGMRLVHQPAYTPEVQPAEHLWPLVDEPLANRYFETLGDLELVLEKRCRELDQQRQTVAAHTSFTWWPKPVRPT</sequence>
<name>A0ABS3J153_9HYPH</name>
<evidence type="ECO:0000313" key="1">
    <source>
        <dbReference type="EMBL" id="MBO0903409.1"/>
    </source>
</evidence>
<keyword evidence="2" id="KW-1185">Reference proteome</keyword>
<gene>
    <name evidence="1" type="ORF">J1C47_07120</name>
</gene>